<comment type="caution">
    <text evidence="1">The sequence shown here is derived from an EMBL/GenBank/DDBJ whole genome shotgun (WGS) entry which is preliminary data.</text>
</comment>
<organism evidence="1 2">
    <name type="scientific">Periplaneta americana</name>
    <name type="common">American cockroach</name>
    <name type="synonym">Blatta americana</name>
    <dbReference type="NCBI Taxonomy" id="6978"/>
    <lineage>
        <taxon>Eukaryota</taxon>
        <taxon>Metazoa</taxon>
        <taxon>Ecdysozoa</taxon>
        <taxon>Arthropoda</taxon>
        <taxon>Hexapoda</taxon>
        <taxon>Insecta</taxon>
        <taxon>Pterygota</taxon>
        <taxon>Neoptera</taxon>
        <taxon>Polyneoptera</taxon>
        <taxon>Dictyoptera</taxon>
        <taxon>Blattodea</taxon>
        <taxon>Blattoidea</taxon>
        <taxon>Blattidae</taxon>
        <taxon>Blattinae</taxon>
        <taxon>Periplaneta</taxon>
    </lineage>
</organism>
<sequence>MAGSCKGGNEPPGSLKAGFRGERLRYLLDGYCRSTCTMMEFCEELMNNLTVVRPARCAAINASKQLLIETGRYSGKENKLVVKAIFPFSEMEDVRDIRKRTVITLLRKLPRKSEKSLPSDVVHLLKEQPFEIFLDFSSRTDNNATSNEDNEGESSDVK</sequence>
<name>A0ABQ8SFB1_PERAM</name>
<protein>
    <submittedName>
        <fullName evidence="1">Uncharacterized protein</fullName>
    </submittedName>
</protein>
<evidence type="ECO:0000313" key="2">
    <source>
        <dbReference type="Proteomes" id="UP001148838"/>
    </source>
</evidence>
<evidence type="ECO:0000313" key="1">
    <source>
        <dbReference type="EMBL" id="KAJ4432390.1"/>
    </source>
</evidence>
<dbReference type="Proteomes" id="UP001148838">
    <property type="component" value="Unassembled WGS sequence"/>
</dbReference>
<gene>
    <name evidence="1" type="ORF">ANN_21009</name>
</gene>
<reference evidence="1 2" key="1">
    <citation type="journal article" date="2022" name="Allergy">
        <title>Genome assembly and annotation of Periplaneta americana reveal a comprehensive cockroach allergen profile.</title>
        <authorList>
            <person name="Wang L."/>
            <person name="Xiong Q."/>
            <person name="Saelim N."/>
            <person name="Wang L."/>
            <person name="Nong W."/>
            <person name="Wan A.T."/>
            <person name="Shi M."/>
            <person name="Liu X."/>
            <person name="Cao Q."/>
            <person name="Hui J.H.L."/>
            <person name="Sookrung N."/>
            <person name="Leung T.F."/>
            <person name="Tungtrongchitr A."/>
            <person name="Tsui S.K.W."/>
        </authorList>
    </citation>
    <scope>NUCLEOTIDE SEQUENCE [LARGE SCALE GENOMIC DNA]</scope>
    <source>
        <strain evidence="1">PWHHKU_190912</strain>
    </source>
</reference>
<accession>A0ABQ8SFB1</accession>
<keyword evidence="2" id="KW-1185">Reference proteome</keyword>
<proteinExistence type="predicted"/>
<dbReference type="EMBL" id="JAJSOF020000029">
    <property type="protein sequence ID" value="KAJ4432390.1"/>
    <property type="molecule type" value="Genomic_DNA"/>
</dbReference>